<dbReference type="InterPro" id="IPR036388">
    <property type="entry name" value="WH-like_DNA-bd_sf"/>
</dbReference>
<name>A0ABV6PJJ3_9SPHN</name>
<dbReference type="EMBL" id="JBHLTL010000005">
    <property type="protein sequence ID" value="MFC0589542.1"/>
    <property type="molecule type" value="Genomic_DNA"/>
</dbReference>
<proteinExistence type="inferred from homology"/>
<evidence type="ECO:0000256" key="1">
    <source>
        <dbReference type="ARBA" id="ARBA00009437"/>
    </source>
</evidence>
<dbReference type="Proteomes" id="UP001589943">
    <property type="component" value="Unassembled WGS sequence"/>
</dbReference>
<evidence type="ECO:0000256" key="4">
    <source>
        <dbReference type="ARBA" id="ARBA00023163"/>
    </source>
</evidence>
<dbReference type="InterPro" id="IPR005119">
    <property type="entry name" value="LysR_subst-bd"/>
</dbReference>
<dbReference type="Gene3D" id="1.10.10.10">
    <property type="entry name" value="Winged helix-like DNA-binding domain superfamily/Winged helix DNA-binding domain"/>
    <property type="match status" value="1"/>
</dbReference>
<evidence type="ECO:0000313" key="6">
    <source>
        <dbReference type="EMBL" id="MFC0589542.1"/>
    </source>
</evidence>
<dbReference type="PANTHER" id="PTHR30126">
    <property type="entry name" value="HTH-TYPE TRANSCRIPTIONAL REGULATOR"/>
    <property type="match status" value="1"/>
</dbReference>
<dbReference type="Pfam" id="PF00126">
    <property type="entry name" value="HTH_1"/>
    <property type="match status" value="1"/>
</dbReference>
<dbReference type="RefSeq" id="WP_379481040.1">
    <property type="nucleotide sequence ID" value="NZ_JBHLTL010000005.1"/>
</dbReference>
<keyword evidence="4" id="KW-0804">Transcription</keyword>
<gene>
    <name evidence="6" type="ORF">ACFFF7_08970</name>
</gene>
<organism evidence="6 7">
    <name type="scientific">Novosphingobium aquiterrae</name>
    <dbReference type="NCBI Taxonomy" id="624388"/>
    <lineage>
        <taxon>Bacteria</taxon>
        <taxon>Pseudomonadati</taxon>
        <taxon>Pseudomonadota</taxon>
        <taxon>Alphaproteobacteria</taxon>
        <taxon>Sphingomonadales</taxon>
        <taxon>Sphingomonadaceae</taxon>
        <taxon>Novosphingobium</taxon>
    </lineage>
</organism>
<dbReference type="PROSITE" id="PS50931">
    <property type="entry name" value="HTH_LYSR"/>
    <property type="match status" value="1"/>
</dbReference>
<reference evidence="6 7" key="1">
    <citation type="submission" date="2024-09" db="EMBL/GenBank/DDBJ databases">
        <authorList>
            <person name="Sun Q."/>
            <person name="Mori K."/>
        </authorList>
    </citation>
    <scope>NUCLEOTIDE SEQUENCE [LARGE SCALE GENOMIC DNA]</scope>
    <source>
        <strain evidence="6 7">NCAIM B.02537</strain>
    </source>
</reference>
<comment type="similarity">
    <text evidence="1">Belongs to the LysR transcriptional regulatory family.</text>
</comment>
<evidence type="ECO:0000256" key="2">
    <source>
        <dbReference type="ARBA" id="ARBA00023015"/>
    </source>
</evidence>
<dbReference type="InterPro" id="IPR000847">
    <property type="entry name" value="LysR_HTH_N"/>
</dbReference>
<dbReference type="Gene3D" id="3.40.190.10">
    <property type="entry name" value="Periplasmic binding protein-like II"/>
    <property type="match status" value="1"/>
</dbReference>
<dbReference type="Pfam" id="PF03466">
    <property type="entry name" value="LysR_substrate"/>
    <property type="match status" value="1"/>
</dbReference>
<sequence>MDVATIRTFLAAAAAGSFSEAATRVHASPSAVTERIKQLEHELRVRLFDRDKRGCRLTTAGRRFLIPAQNLLRAWQQGCEQAALPQRFTQAVRVGGQHALWPSVLIPWLKDMRDARPDVAFHATAAAPAQLNRALEDEEMDLAFLYDPILRRGLRIEQLASDRLILVTARPSQPWQDNFTRIDWGENAAAELRARLGDLPAAGLDLDLGILSLDWLVATESCGYVPERLATAYLRAGKLTPVGGMPHLEFSPFVCWRTSMDEDLIGEMVVVAKQWMGGLLA</sequence>
<evidence type="ECO:0000259" key="5">
    <source>
        <dbReference type="PROSITE" id="PS50931"/>
    </source>
</evidence>
<dbReference type="SUPFAM" id="SSF46785">
    <property type="entry name" value="Winged helix' DNA-binding domain"/>
    <property type="match status" value="1"/>
</dbReference>
<keyword evidence="2" id="KW-0805">Transcription regulation</keyword>
<keyword evidence="3" id="KW-0238">DNA-binding</keyword>
<comment type="caution">
    <text evidence="6">The sequence shown here is derived from an EMBL/GenBank/DDBJ whole genome shotgun (WGS) entry which is preliminary data.</text>
</comment>
<accession>A0ABV6PJJ3</accession>
<dbReference type="PANTHER" id="PTHR30126:SF21">
    <property type="entry name" value="TRANSCRIPTIONAL REGULATOR-RELATED"/>
    <property type="match status" value="1"/>
</dbReference>
<dbReference type="InterPro" id="IPR036390">
    <property type="entry name" value="WH_DNA-bd_sf"/>
</dbReference>
<keyword evidence="7" id="KW-1185">Reference proteome</keyword>
<evidence type="ECO:0000256" key="3">
    <source>
        <dbReference type="ARBA" id="ARBA00023125"/>
    </source>
</evidence>
<dbReference type="SUPFAM" id="SSF53850">
    <property type="entry name" value="Periplasmic binding protein-like II"/>
    <property type="match status" value="1"/>
</dbReference>
<evidence type="ECO:0000313" key="7">
    <source>
        <dbReference type="Proteomes" id="UP001589943"/>
    </source>
</evidence>
<protein>
    <submittedName>
        <fullName evidence="6">LysR family transcriptional regulator</fullName>
    </submittedName>
</protein>
<feature type="domain" description="HTH lysR-type" evidence="5">
    <location>
        <begin position="1"/>
        <end position="58"/>
    </location>
</feature>